<reference evidence="4" key="1">
    <citation type="submission" date="2025-08" db="UniProtKB">
        <authorList>
            <consortium name="RefSeq"/>
        </authorList>
    </citation>
    <scope>IDENTIFICATION</scope>
</reference>
<keyword evidence="2" id="KW-0812">Transmembrane</keyword>
<feature type="region of interest" description="Disordered" evidence="1">
    <location>
        <begin position="233"/>
        <end position="258"/>
    </location>
</feature>
<dbReference type="KEGG" id="csyr:103250604"/>
<proteinExistence type="predicted"/>
<feature type="non-terminal residue" evidence="4">
    <location>
        <position position="258"/>
    </location>
</feature>
<accession>A0A1U7STB5</accession>
<dbReference type="AlphaFoldDB" id="A0A1U7STB5"/>
<evidence type="ECO:0000256" key="2">
    <source>
        <dbReference type="SAM" id="Phobius"/>
    </source>
</evidence>
<dbReference type="Proteomes" id="UP000189704">
    <property type="component" value="Unplaced"/>
</dbReference>
<keyword evidence="3" id="KW-1185">Reference proteome</keyword>
<keyword evidence="2" id="KW-1133">Transmembrane helix</keyword>
<dbReference type="GeneID" id="103250604"/>
<dbReference type="OrthoDB" id="8958491at2759"/>
<sequence>WTDALHCPPGNANNTFVLDPASGNLTMARSVASPVTFLLLVKGEQADRARYSMTQVTVEARAATGGPPRFPQNLYRGFVGLGSGVGVAVKDAAVPSQPLRIQAQDPEFPDLNSAITYRITNDSRFRMDGETVLTATALAQLGAFYAEVEANNTVTLGTATTVVEIEVLEREPPPTGGSLLEGPRFSGTDMAVLGGVLGALLLLALVGLAVLVHQHYGQRLKCCSGKAAEPSGFDNQAFLSDPESNWAPAPNVERGPEP</sequence>
<organism evidence="3 4">
    <name type="scientific">Carlito syrichta</name>
    <name type="common">Philippine tarsier</name>
    <name type="synonym">Tarsius syrichta</name>
    <dbReference type="NCBI Taxonomy" id="1868482"/>
    <lineage>
        <taxon>Eukaryota</taxon>
        <taxon>Metazoa</taxon>
        <taxon>Chordata</taxon>
        <taxon>Craniata</taxon>
        <taxon>Vertebrata</taxon>
        <taxon>Euteleostomi</taxon>
        <taxon>Mammalia</taxon>
        <taxon>Eutheria</taxon>
        <taxon>Euarchontoglires</taxon>
        <taxon>Primates</taxon>
        <taxon>Haplorrhini</taxon>
        <taxon>Tarsiiformes</taxon>
        <taxon>Tarsiidae</taxon>
        <taxon>Carlito</taxon>
    </lineage>
</organism>
<keyword evidence="2" id="KW-0472">Membrane</keyword>
<evidence type="ECO:0000313" key="4">
    <source>
        <dbReference type="RefSeq" id="XP_008047393.1"/>
    </source>
</evidence>
<protein>
    <submittedName>
        <fullName evidence="4">Cadherin-related family member 5</fullName>
    </submittedName>
</protein>
<feature type="non-terminal residue" evidence="4">
    <location>
        <position position="1"/>
    </location>
</feature>
<dbReference type="RefSeq" id="XP_008047393.1">
    <property type="nucleotide sequence ID" value="XM_008049202.2"/>
</dbReference>
<feature type="transmembrane region" description="Helical" evidence="2">
    <location>
        <begin position="190"/>
        <end position="212"/>
    </location>
</feature>
<gene>
    <name evidence="4" type="primary">CDHR5</name>
</gene>
<evidence type="ECO:0000313" key="3">
    <source>
        <dbReference type="Proteomes" id="UP000189704"/>
    </source>
</evidence>
<dbReference type="CTD" id="53841"/>
<evidence type="ECO:0000256" key="1">
    <source>
        <dbReference type="SAM" id="MobiDB-lite"/>
    </source>
</evidence>
<name>A0A1U7STB5_CARSF</name>